<name>A0ABU5DQX7_9BURK</name>
<feature type="domain" description="SGNH hydrolase-type esterase" evidence="1">
    <location>
        <begin position="159"/>
        <end position="321"/>
    </location>
</feature>
<dbReference type="SUPFAM" id="SSF52266">
    <property type="entry name" value="SGNH hydrolase"/>
    <property type="match status" value="1"/>
</dbReference>
<dbReference type="Gene3D" id="3.40.50.1110">
    <property type="entry name" value="SGNH hydrolase"/>
    <property type="match status" value="1"/>
</dbReference>
<keyword evidence="2" id="KW-0378">Hydrolase</keyword>
<evidence type="ECO:0000313" key="3">
    <source>
        <dbReference type="Proteomes" id="UP001285263"/>
    </source>
</evidence>
<sequence length="551" mass="57049">MKVQILRKPDFGAADLPVGTVIDLPPLMAKDLVGTGEAVEAPRSTATKALLVGDPSMVSGAGKGLRTVILGDSLAGFNNLSVNISSIVLADGVLTVTTATVHNMRDGQTCNISGTSNNSFHGRLLPITYVSAVVFTCPAPPGAAGTATGGVVLCQNVLNGVGTWVQTNARLGASMRFVANLGVGGQRTDEILARVNEAWALNPDILWFIGGTNDNIQDRAYLATVADIESVVKQATDRGVMVVIQTLPPFASGGPYYTAARNANLLNINSFIRRLATRYRNVYVLDAYAALIQPADVNGYGASAYYQTAPADSVHWNARGASRIGKKGAALLGSVIPMIDNHVTSATDNYGANSGNRDLFDYAPWTNSGSTPTAPATGTLPTGWAMDAPTGTWTVPPAVSCVARSDGLGYDIVVTGTPGGAGCAFTIRTSAASQNARLPLFVGKKYRWLAEVTAVNALSSGIRQLSALANMAVGSASGTIASAFSPPNQLGSLAYDTDESVTLMLPTPEFVIPTGAVANSGFGVTCVMDALSATAVTVKVGSVRTQPMDDQ</sequence>
<dbReference type="InterPro" id="IPR036514">
    <property type="entry name" value="SGNH_hydro_sf"/>
</dbReference>
<dbReference type="EC" id="3.1.-.-" evidence="2"/>
<evidence type="ECO:0000313" key="2">
    <source>
        <dbReference type="EMBL" id="MDY0748509.1"/>
    </source>
</evidence>
<dbReference type="InterPro" id="IPR013830">
    <property type="entry name" value="SGNH_hydro"/>
</dbReference>
<dbReference type="EMBL" id="JAXCLA010000010">
    <property type="protein sequence ID" value="MDY0748509.1"/>
    <property type="molecule type" value="Genomic_DNA"/>
</dbReference>
<dbReference type="Pfam" id="PF13472">
    <property type="entry name" value="Lipase_GDSL_2"/>
    <property type="match status" value="1"/>
</dbReference>
<gene>
    <name evidence="2" type="ORF">SNE35_28675</name>
</gene>
<dbReference type="Proteomes" id="UP001285263">
    <property type="component" value="Unassembled WGS sequence"/>
</dbReference>
<dbReference type="GO" id="GO:0016787">
    <property type="term" value="F:hydrolase activity"/>
    <property type="evidence" value="ECO:0007669"/>
    <property type="project" value="UniProtKB-KW"/>
</dbReference>
<protein>
    <submittedName>
        <fullName evidence="2">SGNH/GDSL hydrolase family protein</fullName>
        <ecNumber evidence="2">3.1.-.-</ecNumber>
    </submittedName>
</protein>
<reference evidence="2 3" key="1">
    <citation type="submission" date="2023-11" db="EMBL/GenBank/DDBJ databases">
        <title>Paucibacter sp. nov., isolated from fresh soil in Korea.</title>
        <authorList>
            <person name="Le N.T.T."/>
        </authorList>
    </citation>
    <scope>NUCLEOTIDE SEQUENCE [LARGE SCALE GENOMIC DNA]</scope>
    <source>
        <strain evidence="2 3">R3-3</strain>
    </source>
</reference>
<proteinExistence type="predicted"/>
<organism evidence="2 3">
    <name type="scientific">Roseateles agri</name>
    <dbReference type="NCBI Taxonomy" id="3098619"/>
    <lineage>
        <taxon>Bacteria</taxon>
        <taxon>Pseudomonadati</taxon>
        <taxon>Pseudomonadota</taxon>
        <taxon>Betaproteobacteria</taxon>
        <taxon>Burkholderiales</taxon>
        <taxon>Sphaerotilaceae</taxon>
        <taxon>Roseateles</taxon>
    </lineage>
</organism>
<dbReference type="RefSeq" id="WP_320426473.1">
    <property type="nucleotide sequence ID" value="NZ_JAXCLA010000010.1"/>
</dbReference>
<accession>A0ABU5DQX7</accession>
<comment type="caution">
    <text evidence="2">The sequence shown here is derived from an EMBL/GenBank/DDBJ whole genome shotgun (WGS) entry which is preliminary data.</text>
</comment>
<keyword evidence="3" id="KW-1185">Reference proteome</keyword>
<evidence type="ECO:0000259" key="1">
    <source>
        <dbReference type="Pfam" id="PF13472"/>
    </source>
</evidence>